<evidence type="ECO:0000256" key="1">
    <source>
        <dbReference type="SAM" id="MobiDB-lite"/>
    </source>
</evidence>
<organism evidence="4 5">
    <name type="scientific">Blattamonas nauphoetae</name>
    <dbReference type="NCBI Taxonomy" id="2049346"/>
    <lineage>
        <taxon>Eukaryota</taxon>
        <taxon>Metamonada</taxon>
        <taxon>Preaxostyla</taxon>
        <taxon>Oxymonadida</taxon>
        <taxon>Blattamonas</taxon>
    </lineage>
</organism>
<dbReference type="InterPro" id="IPR050167">
    <property type="entry name" value="Ser_Thr_protein_kinase"/>
</dbReference>
<accession>A0ABQ9X2L5</accession>
<dbReference type="PANTHER" id="PTHR23257">
    <property type="entry name" value="SERINE-THREONINE PROTEIN KINASE"/>
    <property type="match status" value="1"/>
</dbReference>
<dbReference type="Proteomes" id="UP001281761">
    <property type="component" value="Unassembled WGS sequence"/>
</dbReference>
<comment type="caution">
    <text evidence="4">The sequence shown here is derived from an EMBL/GenBank/DDBJ whole genome shotgun (WGS) entry which is preliminary data.</text>
</comment>
<dbReference type="Gene3D" id="1.10.510.10">
    <property type="entry name" value="Transferase(Phosphotransferase) domain 1"/>
    <property type="match status" value="1"/>
</dbReference>
<feature type="transmembrane region" description="Helical" evidence="2">
    <location>
        <begin position="753"/>
        <end position="776"/>
    </location>
</feature>
<feature type="region of interest" description="Disordered" evidence="1">
    <location>
        <begin position="813"/>
        <end position="833"/>
    </location>
</feature>
<sequence>MQLLKNNHPVLYPSTEAELVYGKTYAVVAFRIGSASTNQDRDTVPDITIDAEPARLVSISTVDGDNGTTLTLNSRALTPGSEYSIKVVGTPTATSGSNEEDSTTLKITPSSATSNTLSVKLYPDAELKYGYTYSVEEMKKKSDKSPVLIESDCDFSTPKEPERLVSVSCASSCSDPQQSELLLTVSSCALHANTQYTITVLSTAVSSIPSHTKSITVTTENDGTITSFYHSLYPIEEESKRGEQLEYGLTYTVQSFKRGSTSLNFDVETCSFTVPTAPPEIDSPAVHLNTPSTGCVVSFVGKNLEMGKKYKVTLTTTLSFIITMESTTNAISDEMSLQSADSLQFGTEYEVDTITPLNPSDRGVLFDKPLTFRLPDSMPSPRFYVDTETGTDTAFCGDETKPCKTMDEAWRIVAAFSFLHPSIFILKSSTLSSQMEVTGSMHVLVSNGWDTEPKLFVPSSTSVAEGAGLIVVTSGFIELRNVDVIVQNPSPTFVFLDGDSATIELRDGLFTVESSAAASHARNDNICSWTTGMIRLNSCEVDVLKTQFIHIPSGAIEMKKGFLKIRSSSFESNTPPSSPFASIRRNIHCSEEGKIEIIGVTIGDGANGSSPWISTDTCSVTMGDVESNAPLFVPTLSPNSTSTLEKKKNMFNVVVLGTTLIPCGLSLEVFEMEKDDVEGNAVPIPLDPSSSTSFTDTNITLSVDRSSFSLLSDKHEWRGRLTFGKDQRTSTSFQIQASLSARRSESAKKNMKWWLPLVIVLVCLSVLLIIVAVLLWRRKQKKELPTNLEEMTIQPMDEEKVAVDEFNVNPSNSARAMSSSAQYKNDSDTSSTHLEQPRGIAISNFVEVVVCGDGYEISTANETDTLFSALHSKDSTRELCKLSVQQQIARGLVSLAQVKPVVDIMTKLSSHWVLFDGQGRICLKTRSGDQKSNQEFQRWMAPEIANVNSTTVTTQAEPAAVFSLGLVLWEIETGLVPFAEVDEQTAQRRLRLGEKPNMEKVSEELQAIIDSCLTLDASQRPSLKTVSSLLDQLDGTQLPSDEPQNKLAPKTN</sequence>
<dbReference type="InterPro" id="IPR001245">
    <property type="entry name" value="Ser-Thr/Tyr_kinase_cat_dom"/>
</dbReference>
<evidence type="ECO:0000313" key="4">
    <source>
        <dbReference type="EMBL" id="KAK2946013.1"/>
    </source>
</evidence>
<feature type="domain" description="Serine-threonine/tyrosine-protein kinase catalytic" evidence="3">
    <location>
        <begin position="930"/>
        <end position="1028"/>
    </location>
</feature>
<evidence type="ECO:0000313" key="5">
    <source>
        <dbReference type="Proteomes" id="UP001281761"/>
    </source>
</evidence>
<gene>
    <name evidence="4" type="ORF">BLNAU_19089</name>
</gene>
<evidence type="ECO:0000256" key="2">
    <source>
        <dbReference type="SAM" id="Phobius"/>
    </source>
</evidence>
<keyword evidence="5" id="KW-1185">Reference proteome</keyword>
<dbReference type="EMBL" id="JARBJD010000241">
    <property type="protein sequence ID" value="KAK2946013.1"/>
    <property type="molecule type" value="Genomic_DNA"/>
</dbReference>
<keyword evidence="2" id="KW-1133">Transmembrane helix</keyword>
<reference evidence="4 5" key="1">
    <citation type="journal article" date="2022" name="bioRxiv">
        <title>Genomics of Preaxostyla Flagellates Illuminates Evolutionary Transitions and the Path Towards Mitochondrial Loss.</title>
        <authorList>
            <person name="Novak L.V.F."/>
            <person name="Treitli S.C."/>
            <person name="Pyrih J."/>
            <person name="Halakuc P."/>
            <person name="Pipaliya S.V."/>
            <person name="Vacek V."/>
            <person name="Brzon O."/>
            <person name="Soukal P."/>
            <person name="Eme L."/>
            <person name="Dacks J.B."/>
            <person name="Karnkowska A."/>
            <person name="Elias M."/>
            <person name="Hampl V."/>
        </authorList>
    </citation>
    <scope>NUCLEOTIDE SEQUENCE [LARGE SCALE GENOMIC DNA]</scope>
    <source>
        <strain evidence="4">NAU3</strain>
        <tissue evidence="4">Gut</tissue>
    </source>
</reference>
<keyword evidence="2" id="KW-0812">Transmembrane</keyword>
<dbReference type="Pfam" id="PF07714">
    <property type="entry name" value="PK_Tyr_Ser-Thr"/>
    <property type="match status" value="1"/>
</dbReference>
<evidence type="ECO:0000259" key="3">
    <source>
        <dbReference type="Pfam" id="PF07714"/>
    </source>
</evidence>
<protein>
    <recommendedName>
        <fullName evidence="3">Serine-threonine/tyrosine-protein kinase catalytic domain-containing protein</fullName>
    </recommendedName>
</protein>
<proteinExistence type="predicted"/>
<dbReference type="InterPro" id="IPR011009">
    <property type="entry name" value="Kinase-like_dom_sf"/>
</dbReference>
<name>A0ABQ9X2L5_9EUKA</name>
<keyword evidence="2" id="KW-0472">Membrane</keyword>
<dbReference type="SUPFAM" id="SSF56112">
    <property type="entry name" value="Protein kinase-like (PK-like)"/>
    <property type="match status" value="1"/>
</dbReference>